<dbReference type="Pfam" id="PF07811">
    <property type="entry name" value="TadE"/>
    <property type="match status" value="1"/>
</dbReference>
<evidence type="ECO:0000256" key="1">
    <source>
        <dbReference type="SAM" id="Phobius"/>
    </source>
</evidence>
<evidence type="ECO:0000313" key="3">
    <source>
        <dbReference type="EMBL" id="TWT80906.1"/>
    </source>
</evidence>
<keyword evidence="1" id="KW-0472">Membrane</keyword>
<keyword evidence="1" id="KW-0812">Transmembrane</keyword>
<organism evidence="3 4">
    <name type="scientific">Novipirellula herctigrandis</name>
    <dbReference type="NCBI Taxonomy" id="2527986"/>
    <lineage>
        <taxon>Bacteria</taxon>
        <taxon>Pseudomonadati</taxon>
        <taxon>Planctomycetota</taxon>
        <taxon>Planctomycetia</taxon>
        <taxon>Pirellulales</taxon>
        <taxon>Pirellulaceae</taxon>
        <taxon>Novipirellula</taxon>
    </lineage>
</organism>
<keyword evidence="4" id="KW-1185">Reference proteome</keyword>
<reference evidence="3 4" key="1">
    <citation type="submission" date="2019-02" db="EMBL/GenBank/DDBJ databases">
        <title>Deep-cultivation of Planctomycetes and their phenomic and genomic characterization uncovers novel biology.</title>
        <authorList>
            <person name="Wiegand S."/>
            <person name="Jogler M."/>
            <person name="Boedeker C."/>
            <person name="Pinto D."/>
            <person name="Vollmers J."/>
            <person name="Rivas-Marin E."/>
            <person name="Kohn T."/>
            <person name="Peeters S.H."/>
            <person name="Heuer A."/>
            <person name="Rast P."/>
            <person name="Oberbeckmann S."/>
            <person name="Bunk B."/>
            <person name="Jeske O."/>
            <person name="Meyerdierks A."/>
            <person name="Storesund J.E."/>
            <person name="Kallscheuer N."/>
            <person name="Luecker S."/>
            <person name="Lage O.M."/>
            <person name="Pohl T."/>
            <person name="Merkel B.J."/>
            <person name="Hornburger P."/>
            <person name="Mueller R.-W."/>
            <person name="Bruemmer F."/>
            <person name="Labrenz M."/>
            <person name="Spormann A.M."/>
            <person name="Op Den Camp H."/>
            <person name="Overmann J."/>
            <person name="Amann R."/>
            <person name="Jetten M.S.M."/>
            <person name="Mascher T."/>
            <person name="Medema M.H."/>
            <person name="Devos D.P."/>
            <person name="Kaster A.-K."/>
            <person name="Ovreas L."/>
            <person name="Rohde M."/>
            <person name="Galperin M.Y."/>
            <person name="Jogler C."/>
        </authorList>
    </citation>
    <scope>NUCLEOTIDE SEQUENCE [LARGE SCALE GENOMIC DNA]</scope>
    <source>
        <strain evidence="3 4">CA13</strain>
    </source>
</reference>
<dbReference type="OrthoDB" id="267534at2"/>
<protein>
    <submittedName>
        <fullName evidence="3">TadE-like protein</fullName>
    </submittedName>
</protein>
<proteinExistence type="predicted"/>
<comment type="caution">
    <text evidence="3">The sequence shown here is derived from an EMBL/GenBank/DDBJ whole genome shotgun (WGS) entry which is preliminary data.</text>
</comment>
<dbReference type="AlphaFoldDB" id="A0A5C5Z1M1"/>
<gene>
    <name evidence="3" type="ORF">CA13_23520</name>
</gene>
<dbReference type="EMBL" id="SJPJ01000001">
    <property type="protein sequence ID" value="TWT80906.1"/>
    <property type="molecule type" value="Genomic_DNA"/>
</dbReference>
<feature type="transmembrane region" description="Helical" evidence="1">
    <location>
        <begin position="21"/>
        <end position="40"/>
    </location>
</feature>
<evidence type="ECO:0000313" key="4">
    <source>
        <dbReference type="Proteomes" id="UP000315010"/>
    </source>
</evidence>
<accession>A0A5C5Z1M1</accession>
<sequence>MTVLLKPKRRRPKRRIRNAVAAVELAICLPVLILLTLGTLDVCSMLFLRETITIAAYEGARQGVGRGHTDADATDCVMEFLDQRNVQYDGSNLVTISTPGFTDAETLENVTVTVTVPVTENLLIPAYLFGDMTMSADVTMRKEYTNLSN</sequence>
<evidence type="ECO:0000259" key="2">
    <source>
        <dbReference type="Pfam" id="PF07811"/>
    </source>
</evidence>
<feature type="domain" description="TadE-like" evidence="2">
    <location>
        <begin position="20"/>
        <end position="61"/>
    </location>
</feature>
<dbReference type="Proteomes" id="UP000315010">
    <property type="component" value="Unassembled WGS sequence"/>
</dbReference>
<name>A0A5C5Z1M1_9BACT</name>
<keyword evidence="1" id="KW-1133">Transmembrane helix</keyword>
<dbReference type="InterPro" id="IPR012495">
    <property type="entry name" value="TadE-like_dom"/>
</dbReference>
<dbReference type="RefSeq" id="WP_146396230.1">
    <property type="nucleotide sequence ID" value="NZ_SJPJ01000001.1"/>
</dbReference>